<reference evidence="7 8" key="1">
    <citation type="submission" date="2016-05" db="EMBL/GenBank/DDBJ databases">
        <title>Genomic Taxonomy of the Vibrionaceae.</title>
        <authorList>
            <person name="Gomez-Gil B."/>
            <person name="Enciso-Ibarra J."/>
        </authorList>
    </citation>
    <scope>NUCLEOTIDE SEQUENCE [LARGE SCALE GENOMIC DNA]</scope>
    <source>
        <strain evidence="7 8">CAIM 1920</strain>
    </source>
</reference>
<evidence type="ECO:0000313" key="7">
    <source>
        <dbReference type="EMBL" id="ODA31461.1"/>
    </source>
</evidence>
<evidence type="ECO:0000259" key="6">
    <source>
        <dbReference type="Pfam" id="PF00892"/>
    </source>
</evidence>
<dbReference type="AlphaFoldDB" id="A0A1C3EDY4"/>
<evidence type="ECO:0000256" key="5">
    <source>
        <dbReference type="SAM" id="Phobius"/>
    </source>
</evidence>
<keyword evidence="8" id="KW-1185">Reference proteome</keyword>
<proteinExistence type="predicted"/>
<evidence type="ECO:0000256" key="4">
    <source>
        <dbReference type="ARBA" id="ARBA00023136"/>
    </source>
</evidence>
<gene>
    <name evidence="7" type="ORF">A8L45_16885</name>
</gene>
<accession>A0A1C3EDY4</accession>
<dbReference type="EMBL" id="LYBM01000035">
    <property type="protein sequence ID" value="ODA31461.1"/>
    <property type="molecule type" value="Genomic_DNA"/>
</dbReference>
<protein>
    <recommendedName>
        <fullName evidence="6">EamA domain-containing protein</fullName>
    </recommendedName>
</protein>
<evidence type="ECO:0000256" key="3">
    <source>
        <dbReference type="ARBA" id="ARBA00022989"/>
    </source>
</evidence>
<feature type="domain" description="EamA" evidence="6">
    <location>
        <begin position="149"/>
        <end position="282"/>
    </location>
</feature>
<dbReference type="InterPro" id="IPR037185">
    <property type="entry name" value="EmrE-like"/>
</dbReference>
<evidence type="ECO:0000256" key="1">
    <source>
        <dbReference type="ARBA" id="ARBA00004141"/>
    </source>
</evidence>
<dbReference type="SUPFAM" id="SSF103481">
    <property type="entry name" value="Multidrug resistance efflux transporter EmrE"/>
    <property type="match status" value="2"/>
</dbReference>
<feature type="transmembrane region" description="Helical" evidence="5">
    <location>
        <begin position="266"/>
        <end position="285"/>
    </location>
</feature>
<feature type="transmembrane region" description="Helical" evidence="5">
    <location>
        <begin position="146"/>
        <end position="164"/>
    </location>
</feature>
<dbReference type="InterPro" id="IPR050638">
    <property type="entry name" value="AA-Vitamin_Transporters"/>
</dbReference>
<dbReference type="PANTHER" id="PTHR32322">
    <property type="entry name" value="INNER MEMBRANE TRANSPORTER"/>
    <property type="match status" value="1"/>
</dbReference>
<sequence>MTYRDISILVLLAALWGASFIFTRYSVSDFGPFSLVFIRVSVAALVLLPFLFISRQFSALKAHWRHIFTVGVMSSAIPFVFLSYAMLSVTGGFASILNASTPIWGALIAMLWLNDSLSRSRIMGLLIGFLGVIILVWDKLEFKDSGFGWSVIAIIIATFMYGLSASYTKRYLVGVPSLAVATGSLFSASLSLIPMGLYFWPDTPVSMPSWTAAFLLGALCTGLAFLLFFRLLERTSPANATTVTYIIPIFATIWGAIFLGESVTPRMMIGATIIFSGTALAVGALESRLKKWRAQSM</sequence>
<feature type="transmembrane region" description="Helical" evidence="5">
    <location>
        <begin position="7"/>
        <end position="27"/>
    </location>
</feature>
<dbReference type="PANTHER" id="PTHR32322:SF9">
    <property type="entry name" value="AMINO-ACID METABOLITE EFFLUX PUMP-RELATED"/>
    <property type="match status" value="1"/>
</dbReference>
<dbReference type="InterPro" id="IPR000620">
    <property type="entry name" value="EamA_dom"/>
</dbReference>
<dbReference type="Pfam" id="PF00892">
    <property type="entry name" value="EamA"/>
    <property type="match status" value="2"/>
</dbReference>
<keyword evidence="3 5" id="KW-1133">Transmembrane helix</keyword>
<keyword evidence="2 5" id="KW-0812">Transmembrane</keyword>
<organism evidence="7 8">
    <name type="scientific">Veronia pacifica</name>
    <dbReference type="NCBI Taxonomy" id="1080227"/>
    <lineage>
        <taxon>Bacteria</taxon>
        <taxon>Pseudomonadati</taxon>
        <taxon>Pseudomonadota</taxon>
        <taxon>Gammaproteobacteria</taxon>
        <taxon>Vibrionales</taxon>
        <taxon>Vibrionaceae</taxon>
        <taxon>Veronia</taxon>
    </lineage>
</organism>
<feature type="transmembrane region" description="Helical" evidence="5">
    <location>
        <begin position="212"/>
        <end position="231"/>
    </location>
</feature>
<dbReference type="RefSeq" id="WP_068904415.1">
    <property type="nucleotide sequence ID" value="NZ_JBHUIF010000029.1"/>
</dbReference>
<evidence type="ECO:0000313" key="8">
    <source>
        <dbReference type="Proteomes" id="UP000094936"/>
    </source>
</evidence>
<keyword evidence="4 5" id="KW-0472">Membrane</keyword>
<feature type="transmembrane region" description="Helical" evidence="5">
    <location>
        <begin position="243"/>
        <end position="260"/>
    </location>
</feature>
<name>A0A1C3EDY4_9GAMM</name>
<feature type="domain" description="EamA" evidence="6">
    <location>
        <begin position="8"/>
        <end position="136"/>
    </location>
</feature>
<dbReference type="OrthoDB" id="9810556at2"/>
<comment type="subcellular location">
    <subcellularLocation>
        <location evidence="1">Membrane</location>
        <topology evidence="1">Multi-pass membrane protein</topology>
    </subcellularLocation>
</comment>
<feature type="transmembrane region" description="Helical" evidence="5">
    <location>
        <begin position="171"/>
        <end position="200"/>
    </location>
</feature>
<dbReference type="Proteomes" id="UP000094936">
    <property type="component" value="Unassembled WGS sequence"/>
</dbReference>
<feature type="transmembrane region" description="Helical" evidence="5">
    <location>
        <begin position="66"/>
        <end position="87"/>
    </location>
</feature>
<evidence type="ECO:0000256" key="2">
    <source>
        <dbReference type="ARBA" id="ARBA00022692"/>
    </source>
</evidence>
<feature type="transmembrane region" description="Helical" evidence="5">
    <location>
        <begin position="33"/>
        <end position="54"/>
    </location>
</feature>
<dbReference type="GO" id="GO:0016020">
    <property type="term" value="C:membrane"/>
    <property type="evidence" value="ECO:0007669"/>
    <property type="project" value="UniProtKB-SubCell"/>
</dbReference>
<comment type="caution">
    <text evidence="7">The sequence shown here is derived from an EMBL/GenBank/DDBJ whole genome shotgun (WGS) entry which is preliminary data.</text>
</comment>
<feature type="transmembrane region" description="Helical" evidence="5">
    <location>
        <begin position="122"/>
        <end position="140"/>
    </location>
</feature>
<feature type="transmembrane region" description="Helical" evidence="5">
    <location>
        <begin position="93"/>
        <end position="113"/>
    </location>
</feature>